<feature type="compositionally biased region" description="Polar residues" evidence="11">
    <location>
        <begin position="440"/>
        <end position="453"/>
    </location>
</feature>
<evidence type="ECO:0000256" key="5">
    <source>
        <dbReference type="ARBA" id="ARBA00022490"/>
    </source>
</evidence>
<evidence type="ECO:0000256" key="2">
    <source>
        <dbReference type="ARBA" id="ARBA00004123"/>
    </source>
</evidence>
<dbReference type="EMBL" id="PTQR01000082">
    <property type="protein sequence ID" value="TKX21133.1"/>
    <property type="molecule type" value="Genomic_DNA"/>
</dbReference>
<feature type="region of interest" description="Disordered" evidence="11">
    <location>
        <begin position="364"/>
        <end position="453"/>
    </location>
</feature>
<name>A0A4U7AS59_9PEZI</name>
<gene>
    <name evidence="12" type="ORF">C1H76_6674</name>
</gene>
<evidence type="ECO:0000256" key="10">
    <source>
        <dbReference type="RuleBase" id="RU361210"/>
    </source>
</evidence>
<dbReference type="GO" id="GO:0007052">
    <property type="term" value="P:mitotic spindle organization"/>
    <property type="evidence" value="ECO:0007669"/>
    <property type="project" value="TreeGrafter"/>
</dbReference>
<dbReference type="InterPro" id="IPR043170">
    <property type="entry name" value="PTPA_C_lid"/>
</dbReference>
<dbReference type="GO" id="GO:0005634">
    <property type="term" value="C:nucleus"/>
    <property type="evidence" value="ECO:0007669"/>
    <property type="project" value="UniProtKB-SubCell"/>
</dbReference>
<dbReference type="GO" id="GO:0008160">
    <property type="term" value="F:protein tyrosine phosphatase activator activity"/>
    <property type="evidence" value="ECO:0007669"/>
    <property type="project" value="TreeGrafter"/>
</dbReference>
<dbReference type="InterPro" id="IPR037218">
    <property type="entry name" value="PTPA_sf"/>
</dbReference>
<dbReference type="InterPro" id="IPR004327">
    <property type="entry name" value="Phstyr_phstse_ac"/>
</dbReference>
<evidence type="ECO:0000256" key="1">
    <source>
        <dbReference type="ARBA" id="ARBA00000971"/>
    </source>
</evidence>
<dbReference type="FunFam" id="1.20.120.1150:FF:000003">
    <property type="entry name" value="Serine/threonine-protein phosphatase 2A activator"/>
    <property type="match status" value="1"/>
</dbReference>
<evidence type="ECO:0000256" key="6">
    <source>
        <dbReference type="ARBA" id="ARBA00023110"/>
    </source>
</evidence>
<dbReference type="PANTHER" id="PTHR10012">
    <property type="entry name" value="SERINE/THREONINE-PROTEIN PHOSPHATASE 2A REGULATORY SUBUNIT B"/>
    <property type="match status" value="1"/>
</dbReference>
<dbReference type="AlphaFoldDB" id="A0A4U7AS59"/>
<sequence>MADDVRNNRGLQRLNLTAKITPEEPKKKINEGEDLSFFLTSKAYVDIVIFLGQLNRSMFPQPQEDGQVRSWPVQSVHIRLSPQVMRIKVLIQTLGTILKETPPETGPRRFGNAAFRIWYKKVEDRTPTLLQQALPENIWGHVEPHDRDALKQELGEYLLGSFGSSERLDYGTGHELSFIAFLGGIWKLNGFAPSGTGEEERGIVVGIIEPYLELVRNLIKSYSLEPAGSHGVWGLDDHSFVPYILGSAQLAPPISPGSVIPTEGSVHDAPRPGVVVNEQTVRFLSPQNLYFSAIAFIYDVKKGPFWEHSPTLYDISGIQAGWAKINKGLMKMYNAEVLSKFPVVQHLRFGSLFQWEADPNATPAATSVHARSQPLPPSTTTRMPSHTAAPTGTTMPPPTGLNGVGTAAPWARSQGMNNATFATPGLPSRTGRSSASSASQDRLPTMNRTPRPR</sequence>
<evidence type="ECO:0000256" key="9">
    <source>
        <dbReference type="ARBA" id="ARBA00025287"/>
    </source>
</evidence>
<evidence type="ECO:0000256" key="3">
    <source>
        <dbReference type="ARBA" id="ARBA00004496"/>
    </source>
</evidence>
<comment type="function">
    <text evidence="9">PPIases accelerate the folding of proteins. It catalyzes the cis-trans isomerization of proline imidic peptide bonds in oligopeptides. Acts as a regulatory subunit for PP2A-like phosphatases modulating their activity or substrate specificity, probably by inducing a conformational change in the catalytic subunit, a direct target of the PPIase. Can reactivate inactive phosphatase PP2A-phosphatase methylesterase complexes (PP2Ai) in presence of ATP and Mg(2+) by dissociating the inactive form from the complex.</text>
</comment>
<protein>
    <recommendedName>
        <fullName evidence="10">Serine/threonine-protein phosphatase 2A activator</fullName>
        <ecNumber evidence="10">5.2.1.8</ecNumber>
    </recommendedName>
    <alternativeName>
        <fullName evidence="10">Phosphotyrosyl phosphatase activator</fullName>
    </alternativeName>
</protein>
<comment type="subcellular location">
    <subcellularLocation>
        <location evidence="3 10">Cytoplasm</location>
    </subcellularLocation>
    <subcellularLocation>
        <location evidence="2">Nucleus</location>
    </subcellularLocation>
</comment>
<dbReference type="GO" id="GO:0000159">
    <property type="term" value="C:protein phosphatase type 2A complex"/>
    <property type="evidence" value="ECO:0007669"/>
    <property type="project" value="TreeGrafter"/>
</dbReference>
<evidence type="ECO:0000256" key="7">
    <source>
        <dbReference type="ARBA" id="ARBA00023235"/>
    </source>
</evidence>
<keyword evidence="6 10" id="KW-0697">Rotamase</keyword>
<proteinExistence type="inferred from homology"/>
<keyword evidence="8" id="KW-0539">Nucleus</keyword>
<dbReference type="Proteomes" id="UP000308133">
    <property type="component" value="Unassembled WGS sequence"/>
</dbReference>
<dbReference type="PANTHER" id="PTHR10012:SF3">
    <property type="entry name" value="SERINE_THREONINE-PROTEIN PHOSPHATASE 2A ACTIVATOR 1"/>
    <property type="match status" value="1"/>
</dbReference>
<comment type="similarity">
    <text evidence="4 10">Belongs to the PTPA-type PPIase family.</text>
</comment>
<reference evidence="12 13" key="1">
    <citation type="submission" date="2018-02" db="EMBL/GenBank/DDBJ databases">
        <title>Draft genome sequences of Elsinoe sp., causing black scab on jojoba.</title>
        <authorList>
            <person name="Stodart B."/>
            <person name="Jeffress S."/>
            <person name="Ash G."/>
            <person name="Arun Chinnappa K."/>
        </authorList>
    </citation>
    <scope>NUCLEOTIDE SEQUENCE [LARGE SCALE GENOMIC DNA]</scope>
    <source>
        <strain evidence="12 13">Hillstone_2</strain>
    </source>
</reference>
<dbReference type="Pfam" id="PF03095">
    <property type="entry name" value="PTPA"/>
    <property type="match status" value="1"/>
</dbReference>
<evidence type="ECO:0000256" key="4">
    <source>
        <dbReference type="ARBA" id="ARBA00011019"/>
    </source>
</evidence>
<evidence type="ECO:0000256" key="8">
    <source>
        <dbReference type="ARBA" id="ARBA00023242"/>
    </source>
</evidence>
<evidence type="ECO:0000256" key="11">
    <source>
        <dbReference type="SAM" id="MobiDB-lite"/>
    </source>
</evidence>
<keyword evidence="5 10" id="KW-0963">Cytoplasm</keyword>
<accession>A0A4U7AS59</accession>
<dbReference type="GO" id="GO:0003755">
    <property type="term" value="F:peptidyl-prolyl cis-trans isomerase activity"/>
    <property type="evidence" value="ECO:0007669"/>
    <property type="project" value="UniProtKB-KW"/>
</dbReference>
<comment type="caution">
    <text evidence="12">The sequence shown here is derived from an EMBL/GenBank/DDBJ whole genome shotgun (WGS) entry which is preliminary data.</text>
</comment>
<dbReference type="GO" id="GO:0005737">
    <property type="term" value="C:cytoplasm"/>
    <property type="evidence" value="ECO:0007669"/>
    <property type="project" value="UniProtKB-SubCell"/>
</dbReference>
<dbReference type="SUPFAM" id="SSF140984">
    <property type="entry name" value="PTPA-like"/>
    <property type="match status" value="1"/>
</dbReference>
<organism evidence="12 13">
    <name type="scientific">Elsinoe australis</name>
    <dbReference type="NCBI Taxonomy" id="40998"/>
    <lineage>
        <taxon>Eukaryota</taxon>
        <taxon>Fungi</taxon>
        <taxon>Dikarya</taxon>
        <taxon>Ascomycota</taxon>
        <taxon>Pezizomycotina</taxon>
        <taxon>Dothideomycetes</taxon>
        <taxon>Dothideomycetidae</taxon>
        <taxon>Myriangiales</taxon>
        <taxon>Elsinoaceae</taxon>
        <taxon>Elsinoe</taxon>
    </lineage>
</organism>
<dbReference type="EC" id="5.2.1.8" evidence="10"/>
<evidence type="ECO:0000313" key="12">
    <source>
        <dbReference type="EMBL" id="TKX21133.1"/>
    </source>
</evidence>
<keyword evidence="7 10" id="KW-0413">Isomerase</keyword>
<evidence type="ECO:0000313" key="13">
    <source>
        <dbReference type="Proteomes" id="UP000308133"/>
    </source>
</evidence>
<comment type="catalytic activity">
    <reaction evidence="1 10">
        <text>[protein]-peptidylproline (omega=180) = [protein]-peptidylproline (omega=0)</text>
        <dbReference type="Rhea" id="RHEA:16237"/>
        <dbReference type="Rhea" id="RHEA-COMP:10747"/>
        <dbReference type="Rhea" id="RHEA-COMP:10748"/>
        <dbReference type="ChEBI" id="CHEBI:83833"/>
        <dbReference type="ChEBI" id="CHEBI:83834"/>
        <dbReference type="EC" id="5.2.1.8"/>
    </reaction>
</comment>
<dbReference type="Gene3D" id="1.20.120.1150">
    <property type="match status" value="1"/>
</dbReference>
<dbReference type="CDD" id="cd04087">
    <property type="entry name" value="PTPA"/>
    <property type="match status" value="1"/>
</dbReference>